<dbReference type="HOGENOM" id="CLU_146774_1_0_11"/>
<dbReference type="EMBL" id="AP006618">
    <property type="protein sequence ID" value="BAD60463.1"/>
    <property type="molecule type" value="Genomic_DNA"/>
</dbReference>
<reference evidence="2 3" key="1">
    <citation type="journal article" date="2004" name="Proc. Natl. Acad. Sci. U.S.A.">
        <title>The complete genomic sequence of Nocardia farcinica IFM 10152.</title>
        <authorList>
            <person name="Ishikawa J."/>
            <person name="Yamashita A."/>
            <person name="Mikami Y."/>
            <person name="Hoshino Y."/>
            <person name="Kurita H."/>
            <person name="Hotta K."/>
            <person name="Shiba T."/>
            <person name="Hattori M."/>
        </authorList>
    </citation>
    <scope>NUCLEOTIDE SEQUENCE [LARGE SCALE GENOMIC DNA]</scope>
    <source>
        <strain evidence="2 3">IFM 10152</strain>
    </source>
</reference>
<dbReference type="KEGG" id="nfa:NFA_56110"/>
<dbReference type="AlphaFoldDB" id="Q5YMX8"/>
<sequence>MRPERAGVMKRQMIIKRKTEPVEFAVVLHESALRRAVGTRRMMVNQLRHLADESTRPNITVRVLPFAAGIPMGLLPGTFVILDFGQDGKGRRREPSVVYLESVLTGKIYLEREHDVDRYRSVWAAFHNASLNAAESRVLIRKIAKEFL</sequence>
<name>Q5YMX8_NOCFA</name>
<dbReference type="eggNOG" id="COG1396">
    <property type="taxonomic scope" value="Bacteria"/>
</dbReference>
<dbReference type="InterPro" id="IPR043917">
    <property type="entry name" value="DUF5753"/>
</dbReference>
<proteinExistence type="predicted"/>
<dbReference type="Pfam" id="PF19054">
    <property type="entry name" value="DUF5753"/>
    <property type="match status" value="1"/>
</dbReference>
<evidence type="ECO:0000259" key="1">
    <source>
        <dbReference type="Pfam" id="PF19054"/>
    </source>
</evidence>
<evidence type="ECO:0000313" key="3">
    <source>
        <dbReference type="Proteomes" id="UP000006820"/>
    </source>
</evidence>
<dbReference type="STRING" id="247156.NFA_56110"/>
<accession>Q5YMX8</accession>
<evidence type="ECO:0000313" key="2">
    <source>
        <dbReference type="EMBL" id="BAD60463.1"/>
    </source>
</evidence>
<protein>
    <recommendedName>
        <fullName evidence="1">DUF5753 domain-containing protein</fullName>
    </recommendedName>
</protein>
<dbReference type="Proteomes" id="UP000006820">
    <property type="component" value="Chromosome"/>
</dbReference>
<organism evidence="2 3">
    <name type="scientific">Nocardia farcinica (strain IFM 10152)</name>
    <dbReference type="NCBI Taxonomy" id="247156"/>
    <lineage>
        <taxon>Bacteria</taxon>
        <taxon>Bacillati</taxon>
        <taxon>Actinomycetota</taxon>
        <taxon>Actinomycetes</taxon>
        <taxon>Mycobacteriales</taxon>
        <taxon>Nocardiaceae</taxon>
        <taxon>Nocardia</taxon>
    </lineage>
</organism>
<feature type="domain" description="DUF5753" evidence="1">
    <location>
        <begin position="8"/>
        <end position="142"/>
    </location>
</feature>
<gene>
    <name evidence="2" type="ordered locus">NFA_56110</name>
</gene>
<keyword evidence="3" id="KW-1185">Reference proteome</keyword>